<keyword evidence="2" id="KW-1185">Reference proteome</keyword>
<comment type="caution">
    <text evidence="1">The sequence shown here is derived from an EMBL/GenBank/DDBJ whole genome shotgun (WGS) entry which is preliminary data.</text>
</comment>
<dbReference type="AlphaFoldDB" id="A0A8S0YL93"/>
<evidence type="ECO:0000313" key="1">
    <source>
        <dbReference type="EMBL" id="CAB3219723.1"/>
    </source>
</evidence>
<protein>
    <submittedName>
        <fullName evidence="1">Uncharacterized protein</fullName>
    </submittedName>
</protein>
<organism evidence="1 2">
    <name type="scientific">Arctia plantaginis</name>
    <name type="common">Wood tiger moth</name>
    <name type="synonym">Phalaena plantaginis</name>
    <dbReference type="NCBI Taxonomy" id="874455"/>
    <lineage>
        <taxon>Eukaryota</taxon>
        <taxon>Metazoa</taxon>
        <taxon>Ecdysozoa</taxon>
        <taxon>Arthropoda</taxon>
        <taxon>Hexapoda</taxon>
        <taxon>Insecta</taxon>
        <taxon>Pterygota</taxon>
        <taxon>Neoptera</taxon>
        <taxon>Endopterygota</taxon>
        <taxon>Lepidoptera</taxon>
        <taxon>Glossata</taxon>
        <taxon>Ditrysia</taxon>
        <taxon>Noctuoidea</taxon>
        <taxon>Erebidae</taxon>
        <taxon>Arctiinae</taxon>
        <taxon>Arctia</taxon>
    </lineage>
</organism>
<name>A0A8S0YL93_ARCPL</name>
<dbReference type="EMBL" id="CADEBC010000002">
    <property type="protein sequence ID" value="CAB3219723.1"/>
    <property type="molecule type" value="Genomic_DNA"/>
</dbReference>
<accession>A0A8S0YL93</accession>
<evidence type="ECO:0000313" key="2">
    <source>
        <dbReference type="Proteomes" id="UP000494106"/>
    </source>
</evidence>
<proteinExistence type="predicted"/>
<dbReference type="Proteomes" id="UP000494106">
    <property type="component" value="Unassembled WGS sequence"/>
</dbReference>
<reference evidence="1 2" key="1">
    <citation type="submission" date="2020-04" db="EMBL/GenBank/DDBJ databases">
        <authorList>
            <person name="Wallbank WR R."/>
            <person name="Pardo Diaz C."/>
            <person name="Kozak K."/>
            <person name="Martin S."/>
            <person name="Jiggins C."/>
            <person name="Moest M."/>
            <person name="Warren A I."/>
            <person name="Byers J.R.P. K."/>
            <person name="Montejo-Kovacevich G."/>
            <person name="Yen C E."/>
        </authorList>
    </citation>
    <scope>NUCLEOTIDE SEQUENCE [LARGE SCALE GENOMIC DNA]</scope>
</reference>
<gene>
    <name evidence="1" type="ORF">APLA_LOCUS37</name>
</gene>
<dbReference type="OrthoDB" id="191037at2759"/>
<sequence length="95" mass="10659">MAKAEEILNKLLLQIAKEQNFVNYDLKIKPASSGGKLVFGLMIAVITLPTMLVRDTPEVNEDLNFATFAVEESSDIYVERLNGVINDYVKWGILK</sequence>